<reference evidence="2 3" key="1">
    <citation type="journal article" date="2014" name="Genome Announc.">
        <title>Draft genome sequence of the pathogenic fungus Scedosporium apiospermum.</title>
        <authorList>
            <person name="Vandeputte P."/>
            <person name="Ghamrawi S."/>
            <person name="Rechenmann M."/>
            <person name="Iltis A."/>
            <person name="Giraud S."/>
            <person name="Fleury M."/>
            <person name="Thornton C."/>
            <person name="Delhaes L."/>
            <person name="Meyer W."/>
            <person name="Papon N."/>
            <person name="Bouchara J.P."/>
        </authorList>
    </citation>
    <scope>NUCLEOTIDE SEQUENCE [LARGE SCALE GENOMIC DNA]</scope>
    <source>
        <strain evidence="2 3">IHEM 14462</strain>
    </source>
</reference>
<dbReference type="KEGG" id="sapo:SAPIO_CDS8790"/>
<dbReference type="OrthoDB" id="407832at2759"/>
<accession>A0A084FXP0</accession>
<proteinExistence type="predicted"/>
<dbReference type="Proteomes" id="UP000028545">
    <property type="component" value="Unassembled WGS sequence"/>
</dbReference>
<dbReference type="InterPro" id="IPR008775">
    <property type="entry name" value="Phytyl_CoA_dOase-like"/>
</dbReference>
<dbReference type="HOGENOM" id="CLU_043410_0_1_1"/>
<sequence length="353" mass="39052">MPAARAALQFQEPHVVRLSDKERTSGIITEEHIAEAISALHRDGLVVLENAVDVEHCDKLNEILSSEAEAMAELPTTHFNDNSPDGAPTGNMSQGPPLTPDLMYTDIWANQPAATVLSFMLGPKPRVNYVNGNTALGGFNGARQRVHADLTFNHAQFPFAIVTNYYLIDVSPANGSTELWLGSHRDTSFHDHRNGHPVDPDADNGDGRHGIYDNTLESEFGIRDELLEQRRAYAPPVQPTVKKGSVVLRDLRLWHAGLANPTPDPRIMLAFVHTPSWYQCPAKVVLPEATSSLVDSWANREVSPVQYWAHFVPADVDHKTIKFNPNFSSDNKGYLAMLPKDVSMGFVFKADDE</sequence>
<organism evidence="2 3">
    <name type="scientific">Pseudallescheria apiosperma</name>
    <name type="common">Scedosporium apiospermum</name>
    <dbReference type="NCBI Taxonomy" id="563466"/>
    <lineage>
        <taxon>Eukaryota</taxon>
        <taxon>Fungi</taxon>
        <taxon>Dikarya</taxon>
        <taxon>Ascomycota</taxon>
        <taxon>Pezizomycotina</taxon>
        <taxon>Sordariomycetes</taxon>
        <taxon>Hypocreomycetidae</taxon>
        <taxon>Microascales</taxon>
        <taxon>Microascaceae</taxon>
        <taxon>Scedosporium</taxon>
    </lineage>
</organism>
<dbReference type="VEuPathDB" id="FungiDB:SAPIO_CDS8790"/>
<dbReference type="PANTHER" id="PTHR37563">
    <property type="entry name" value="PHYTANOYL-COA DIOXYGENASE FAMILY PROTEIN (AFU_ORTHOLOGUE AFUA_2G03330)"/>
    <property type="match status" value="1"/>
</dbReference>
<dbReference type="Gene3D" id="2.60.120.620">
    <property type="entry name" value="q2cbj1_9rhob like domain"/>
    <property type="match status" value="1"/>
</dbReference>
<dbReference type="Pfam" id="PF05721">
    <property type="entry name" value="PhyH"/>
    <property type="match status" value="1"/>
</dbReference>
<evidence type="ECO:0008006" key="4">
    <source>
        <dbReference type="Google" id="ProtNLM"/>
    </source>
</evidence>
<dbReference type="EMBL" id="JOWA01000132">
    <property type="protein sequence ID" value="KEZ39852.1"/>
    <property type="molecule type" value="Genomic_DNA"/>
</dbReference>
<evidence type="ECO:0000256" key="1">
    <source>
        <dbReference type="SAM" id="MobiDB-lite"/>
    </source>
</evidence>
<comment type="caution">
    <text evidence="2">The sequence shown here is derived from an EMBL/GenBank/DDBJ whole genome shotgun (WGS) entry which is preliminary data.</text>
</comment>
<dbReference type="OMA" id="IRDFRLW"/>
<keyword evidence="3" id="KW-1185">Reference proteome</keyword>
<dbReference type="AlphaFoldDB" id="A0A084FXP0"/>
<gene>
    <name evidence="2" type="ORF">SAPIO_CDS8790</name>
</gene>
<dbReference type="GeneID" id="27727862"/>
<name>A0A084FXP0_PSEDA</name>
<dbReference type="PANTHER" id="PTHR37563:SF2">
    <property type="entry name" value="PHYTANOYL-COA DIOXYGENASE FAMILY PROTEIN (AFU_ORTHOLOGUE AFUA_2G03330)"/>
    <property type="match status" value="1"/>
</dbReference>
<dbReference type="SUPFAM" id="SSF51197">
    <property type="entry name" value="Clavaminate synthase-like"/>
    <property type="match status" value="1"/>
</dbReference>
<evidence type="ECO:0000313" key="2">
    <source>
        <dbReference type="EMBL" id="KEZ39852.1"/>
    </source>
</evidence>
<protein>
    <recommendedName>
        <fullName evidence="4">Phytanoyl-dioxygenase family protein</fullName>
    </recommendedName>
</protein>
<evidence type="ECO:0000313" key="3">
    <source>
        <dbReference type="Proteomes" id="UP000028545"/>
    </source>
</evidence>
<dbReference type="InterPro" id="IPR051961">
    <property type="entry name" value="Fungal_Metabolite_Diox"/>
</dbReference>
<feature type="region of interest" description="Disordered" evidence="1">
    <location>
        <begin position="76"/>
        <end position="96"/>
    </location>
</feature>
<dbReference type="RefSeq" id="XP_016639651.1">
    <property type="nucleotide sequence ID" value="XM_016790348.1"/>
</dbReference>